<protein>
    <submittedName>
        <fullName evidence="9">Acetoacetate--CoA ligase</fullName>
    </submittedName>
</protein>
<dbReference type="GO" id="GO:0006629">
    <property type="term" value="P:lipid metabolic process"/>
    <property type="evidence" value="ECO:0007669"/>
    <property type="project" value="InterPro"/>
</dbReference>
<dbReference type="PROSITE" id="PS00455">
    <property type="entry name" value="AMP_BINDING"/>
    <property type="match status" value="1"/>
</dbReference>
<dbReference type="Proteomes" id="UP000005940">
    <property type="component" value="Chromosome"/>
</dbReference>
<evidence type="ECO:0000313" key="10">
    <source>
        <dbReference type="Proteomes" id="UP000005940"/>
    </source>
</evidence>
<feature type="domain" description="AMP-binding enzyme C-terminal" evidence="7">
    <location>
        <begin position="604"/>
        <end position="679"/>
    </location>
</feature>
<evidence type="ECO:0000259" key="7">
    <source>
        <dbReference type="Pfam" id="PF13193"/>
    </source>
</evidence>
<dbReference type="Pfam" id="PF00501">
    <property type="entry name" value="AMP-binding"/>
    <property type="match status" value="1"/>
</dbReference>
<accession>A0A7G3UPN0</accession>
<evidence type="ECO:0000256" key="4">
    <source>
        <dbReference type="ARBA" id="ARBA00022840"/>
    </source>
</evidence>
<dbReference type="InterPro" id="IPR020845">
    <property type="entry name" value="AMP-binding_CS"/>
</dbReference>
<evidence type="ECO:0000256" key="5">
    <source>
        <dbReference type="SAM" id="MobiDB-lite"/>
    </source>
</evidence>
<comment type="similarity">
    <text evidence="1">Belongs to the ATP-dependent AMP-binding enzyme family.</text>
</comment>
<dbReference type="PANTHER" id="PTHR42921">
    <property type="entry name" value="ACETOACETYL-COA SYNTHETASE"/>
    <property type="match status" value="1"/>
</dbReference>
<dbReference type="InterPro" id="IPR042099">
    <property type="entry name" value="ANL_N_sf"/>
</dbReference>
<evidence type="ECO:0000256" key="2">
    <source>
        <dbReference type="ARBA" id="ARBA00022598"/>
    </source>
</evidence>
<keyword evidence="2 9" id="KW-0436">Ligase</keyword>
<dbReference type="InterPro" id="IPR025110">
    <property type="entry name" value="AMP-bd_C"/>
</dbReference>
<dbReference type="Gene3D" id="3.30.300.30">
    <property type="match status" value="1"/>
</dbReference>
<dbReference type="SUPFAM" id="SSF56801">
    <property type="entry name" value="Acetyl-CoA synthetase-like"/>
    <property type="match status" value="1"/>
</dbReference>
<dbReference type="GO" id="GO:0005524">
    <property type="term" value="F:ATP binding"/>
    <property type="evidence" value="ECO:0007669"/>
    <property type="project" value="UniProtKB-KW"/>
</dbReference>
<gene>
    <name evidence="9" type="ORF">STSU_030085</name>
</gene>
<keyword evidence="3" id="KW-0547">Nucleotide-binding</keyword>
<dbReference type="NCBIfam" id="NF002937">
    <property type="entry name" value="PRK03584.1"/>
    <property type="match status" value="1"/>
</dbReference>
<evidence type="ECO:0000256" key="1">
    <source>
        <dbReference type="ARBA" id="ARBA00006432"/>
    </source>
</evidence>
<dbReference type="AlphaFoldDB" id="A0A7G3UPN0"/>
<dbReference type="GO" id="GO:0030729">
    <property type="term" value="F:acetoacetate-CoA ligase activity"/>
    <property type="evidence" value="ECO:0007669"/>
    <property type="project" value="InterPro"/>
</dbReference>
<dbReference type="InterPro" id="IPR032387">
    <property type="entry name" value="ACAS_N"/>
</dbReference>
<dbReference type="PANTHER" id="PTHR42921:SF1">
    <property type="entry name" value="ACETOACETYL-COA SYNTHETASE"/>
    <property type="match status" value="1"/>
</dbReference>
<dbReference type="InterPro" id="IPR005914">
    <property type="entry name" value="Acac_CoA_synth"/>
</dbReference>
<dbReference type="InterPro" id="IPR045851">
    <property type="entry name" value="AMP-bd_C_sf"/>
</dbReference>
<organism evidence="9 10">
    <name type="scientific">Streptomyces tsukubensis (strain DSM 42081 / NBRC 108919 / NRRL 18488 / 9993)</name>
    <dbReference type="NCBI Taxonomy" id="1114943"/>
    <lineage>
        <taxon>Bacteria</taxon>
        <taxon>Bacillati</taxon>
        <taxon>Actinomycetota</taxon>
        <taxon>Actinomycetes</taxon>
        <taxon>Kitasatosporales</taxon>
        <taxon>Streptomycetaceae</taxon>
        <taxon>Streptomyces</taxon>
    </lineage>
</organism>
<keyword evidence="10" id="KW-1185">Reference proteome</keyword>
<dbReference type="EMBL" id="CP029159">
    <property type="protein sequence ID" value="QKM70752.1"/>
    <property type="molecule type" value="Genomic_DNA"/>
</dbReference>
<dbReference type="Pfam" id="PF16177">
    <property type="entry name" value="ACAS_N"/>
    <property type="match status" value="1"/>
</dbReference>
<reference evidence="9 10" key="1">
    <citation type="journal article" date="2012" name="J. Bacteriol.">
        <title>Draft genome of Streptomyces tsukubaensis NRRL 18488, the producer of the clinically important immunosuppressant tacrolimus (FK506).</title>
        <authorList>
            <person name="Barreiro C."/>
            <person name="Prieto C."/>
            <person name="Sola-Landa A."/>
            <person name="Solera E."/>
            <person name="Martinez-Castro M."/>
            <person name="Perez-Redondo R."/>
            <person name="Garcia-Estrada C."/>
            <person name="Aparicio J.F."/>
            <person name="Fernandez-Martinez L.T."/>
            <person name="Santos-Aberturas J."/>
            <person name="Salehi-Najafabadi Z."/>
            <person name="Rodriguez-Garcia A."/>
            <person name="Tauch A."/>
            <person name="Martin J.F."/>
        </authorList>
    </citation>
    <scope>NUCLEOTIDE SEQUENCE [LARGE SCALE GENOMIC DNA]</scope>
    <source>
        <strain evidence="10">DSM 42081 / NBRC 108919 / NRRL 18488 / 9993</strain>
    </source>
</reference>
<proteinExistence type="inferred from homology"/>
<evidence type="ECO:0000313" key="9">
    <source>
        <dbReference type="EMBL" id="QKM70752.1"/>
    </source>
</evidence>
<evidence type="ECO:0000259" key="6">
    <source>
        <dbReference type="Pfam" id="PF00501"/>
    </source>
</evidence>
<dbReference type="Pfam" id="PF13193">
    <property type="entry name" value="AMP-binding_C"/>
    <property type="match status" value="1"/>
</dbReference>
<evidence type="ECO:0000256" key="3">
    <source>
        <dbReference type="ARBA" id="ARBA00022741"/>
    </source>
</evidence>
<feature type="domain" description="AMP-dependent synthetase/ligase" evidence="6">
    <location>
        <begin position="151"/>
        <end position="537"/>
    </location>
</feature>
<feature type="domain" description="Acetyl-coenzyme A synthetase N-terminal" evidence="8">
    <location>
        <begin position="93"/>
        <end position="149"/>
    </location>
</feature>
<sequence>MHTPASVRPRSQRSVPGGLRPGPAGRPEPPGARIVTSANSVNPVNSVNSASPANEATPAPLWQPDAARIAAARITHFQRWAAEHHGAPADGGYPALHAWSVDSLTTFWRAIAEYFDVRFTTPYHEVLAHPGMPGAEWFTGGTLNYAEHALRAADTRPGEPALVHIDERQEPTETSWAELRRQVLALAAHLRELGVTPGDRVCAYVPNIPQAVAAFLASAAVGAVWTSCAPDFGARAVLDRFQQVEPVVLFTVDGYRYGGKEHDRTDTVTELRAGLPSLRAVVHIPLLGTGTPDGALDWSAATEPPANTAANADTAAPAAFAQLPFDHPLWILYSSGTTGLPKAIVQSQGGILLEHLKQLGLHCDLGPGDRFFWYTSTGWMMWNYLVSGLLTGTTVVLYDGSPGYPDTGAQWAVAERTGATFFGTSAAYVMACRKAGVHPARDHDLSAVACVATTGSPLPPDGFRWLHDEFAAAGSERWIASVSGGTDVCSCFAGAVPTLPVHIGELQAPCLGTDLHAWDENGHDLTDEVGELVVTQPMPSMPTTFWNDPDRARYRSAYFEMFPGVWRHGDWITLTGRGTVVVHGRSDSTLNRQGVRMGSADIYEAVERLPEIRETLVIGLEEPDGGYWMPLFVHLADGAALDDALRARIKTTLREQLSPRHVPDDIIAVPAVPHTLTGKRLEVPVKRLLQGADPAHAVNPGSVDRPELLTFYAELGAERERLRKEPAD</sequence>
<dbReference type="InterPro" id="IPR000873">
    <property type="entry name" value="AMP-dep_synth/lig_dom"/>
</dbReference>
<feature type="compositionally biased region" description="Low complexity" evidence="5">
    <location>
        <begin position="31"/>
        <end position="54"/>
    </location>
</feature>
<dbReference type="Gene3D" id="3.40.50.12780">
    <property type="entry name" value="N-terminal domain of ligase-like"/>
    <property type="match status" value="1"/>
</dbReference>
<name>A0A7G3UPN0_STRT9</name>
<feature type="region of interest" description="Disordered" evidence="5">
    <location>
        <begin position="1"/>
        <end position="59"/>
    </location>
</feature>
<keyword evidence="4" id="KW-0067">ATP-binding</keyword>
<dbReference type="NCBIfam" id="TIGR01217">
    <property type="entry name" value="ac_ac_CoA_syn"/>
    <property type="match status" value="1"/>
</dbReference>
<dbReference type="CDD" id="cd05943">
    <property type="entry name" value="AACS"/>
    <property type="match status" value="1"/>
</dbReference>
<evidence type="ECO:0000259" key="8">
    <source>
        <dbReference type="Pfam" id="PF16177"/>
    </source>
</evidence>